<dbReference type="PANTHER" id="PTHR44329:SF261">
    <property type="entry name" value="ZINC FINGER CONTAINING PROTEIN KINASE-RELATED"/>
    <property type="match status" value="1"/>
</dbReference>
<feature type="domain" description="Protein kinase" evidence="9">
    <location>
        <begin position="234"/>
        <end position="495"/>
    </location>
</feature>
<sequence>MAAARAHSVDWASACAPLKGPDSQVGLPHGVSTGQPSSPGWPTSTDSAMEASLDGSTLYTAESSDGGELRWDEELASVGTDDGDTANGLLTKLQRAQNECDAWQRHAERLAKRLTVERWARAGCTSIGDPECAHEFDRRRSHQHEDEAAEHASDVRRSDARASDTGRPALIAPQARRLPENPAAKLLRDEFVERCASAPPALPDFSWPGRSCAQISALISRGAAGGWIVAPNELQMGPLLGNGAFGATYRARWHGADVAVKRVRIESDVELASFLREVECLSGLRHPGIIPFLGAVVKDEEHCWLVSEYMPGGSLEGMLHGQKAATNWRLSDGLERAAEIGAALAALASCEPQVLHRDVKPSNVLIDGAGRARLGDFGLARRSAQAGQEGVLTGETGTYLYMAPEVMRHDEYDASADVWSFGVMLSEIATRQKPYHTTFMTPVQIALAVSSGKLRPSVPAYIPVQLSALIARCCDPNPAKRPSMKEATNDLRQAIDTVKSKEGAAPKRSTNPLSTRSLKSFISGISGKHDWQT</sequence>
<evidence type="ECO:0000256" key="6">
    <source>
        <dbReference type="PROSITE-ProRule" id="PRU10141"/>
    </source>
</evidence>
<reference evidence="10 11" key="1">
    <citation type="journal article" date="2018" name="Sci. Rep.">
        <title>Raphidocelis subcapitata (=Pseudokirchneriella subcapitata) provides an insight into genome evolution and environmental adaptations in the Sphaeropleales.</title>
        <authorList>
            <person name="Suzuki S."/>
            <person name="Yamaguchi H."/>
            <person name="Nakajima N."/>
            <person name="Kawachi M."/>
        </authorList>
    </citation>
    <scope>NUCLEOTIDE SEQUENCE [LARGE SCALE GENOMIC DNA]</scope>
    <source>
        <strain evidence="10 11">NIES-35</strain>
    </source>
</reference>
<dbReference type="InterPro" id="IPR000719">
    <property type="entry name" value="Prot_kinase_dom"/>
</dbReference>
<feature type="region of interest" description="Disordered" evidence="8">
    <location>
        <begin position="136"/>
        <end position="175"/>
    </location>
</feature>
<protein>
    <recommendedName>
        <fullName evidence="9">Protein kinase domain-containing protein</fullName>
    </recommendedName>
</protein>
<feature type="compositionally biased region" description="Polar residues" evidence="8">
    <location>
        <begin position="54"/>
        <end position="63"/>
    </location>
</feature>
<dbReference type="CDD" id="cd13999">
    <property type="entry name" value="STKc_MAP3K-like"/>
    <property type="match status" value="1"/>
</dbReference>
<evidence type="ECO:0000256" key="7">
    <source>
        <dbReference type="SAM" id="Coils"/>
    </source>
</evidence>
<dbReference type="PANTHER" id="PTHR44329">
    <property type="entry name" value="SERINE/THREONINE-PROTEIN KINASE TNNI3K-RELATED"/>
    <property type="match status" value="1"/>
</dbReference>
<proteinExistence type="predicted"/>
<evidence type="ECO:0000256" key="4">
    <source>
        <dbReference type="ARBA" id="ARBA00022777"/>
    </source>
</evidence>
<keyword evidence="2" id="KW-0808">Transferase</keyword>
<gene>
    <name evidence="10" type="ORF">Rsub_03530</name>
</gene>
<keyword evidence="5 6" id="KW-0067">ATP-binding</keyword>
<evidence type="ECO:0000256" key="8">
    <source>
        <dbReference type="SAM" id="MobiDB-lite"/>
    </source>
</evidence>
<dbReference type="SMART" id="SM00220">
    <property type="entry name" value="S_TKc"/>
    <property type="match status" value="1"/>
</dbReference>
<comment type="caution">
    <text evidence="10">The sequence shown here is derived from an EMBL/GenBank/DDBJ whole genome shotgun (WGS) entry which is preliminary data.</text>
</comment>
<dbReference type="GO" id="GO:0005524">
    <property type="term" value="F:ATP binding"/>
    <property type="evidence" value="ECO:0007669"/>
    <property type="project" value="UniProtKB-UniRule"/>
</dbReference>
<dbReference type="OrthoDB" id="10261027at2759"/>
<dbReference type="Proteomes" id="UP000247498">
    <property type="component" value="Unassembled WGS sequence"/>
</dbReference>
<keyword evidence="1" id="KW-0723">Serine/threonine-protein kinase</keyword>
<dbReference type="InterPro" id="IPR011009">
    <property type="entry name" value="Kinase-like_dom_sf"/>
</dbReference>
<accession>A0A2V0NSD3</accession>
<feature type="binding site" evidence="6">
    <location>
        <position position="261"/>
    </location>
    <ligand>
        <name>ATP</name>
        <dbReference type="ChEBI" id="CHEBI:30616"/>
    </ligand>
</feature>
<evidence type="ECO:0000256" key="2">
    <source>
        <dbReference type="ARBA" id="ARBA00022679"/>
    </source>
</evidence>
<dbReference type="PROSITE" id="PS00107">
    <property type="entry name" value="PROTEIN_KINASE_ATP"/>
    <property type="match status" value="1"/>
</dbReference>
<dbReference type="GO" id="GO:0004674">
    <property type="term" value="F:protein serine/threonine kinase activity"/>
    <property type="evidence" value="ECO:0007669"/>
    <property type="project" value="UniProtKB-KW"/>
</dbReference>
<dbReference type="InterPro" id="IPR051681">
    <property type="entry name" value="Ser/Thr_Kinases-Pseudokinases"/>
</dbReference>
<organism evidence="10 11">
    <name type="scientific">Raphidocelis subcapitata</name>
    <dbReference type="NCBI Taxonomy" id="307507"/>
    <lineage>
        <taxon>Eukaryota</taxon>
        <taxon>Viridiplantae</taxon>
        <taxon>Chlorophyta</taxon>
        <taxon>core chlorophytes</taxon>
        <taxon>Chlorophyceae</taxon>
        <taxon>CS clade</taxon>
        <taxon>Sphaeropleales</taxon>
        <taxon>Selenastraceae</taxon>
        <taxon>Raphidocelis</taxon>
    </lineage>
</organism>
<dbReference type="InterPro" id="IPR001245">
    <property type="entry name" value="Ser-Thr/Tyr_kinase_cat_dom"/>
</dbReference>
<dbReference type="AlphaFoldDB" id="A0A2V0NSD3"/>
<evidence type="ECO:0000313" key="10">
    <source>
        <dbReference type="EMBL" id="GBF90534.1"/>
    </source>
</evidence>
<name>A0A2V0NSD3_9CHLO</name>
<evidence type="ECO:0000259" key="9">
    <source>
        <dbReference type="PROSITE" id="PS50011"/>
    </source>
</evidence>
<dbReference type="Gene3D" id="1.10.510.10">
    <property type="entry name" value="Transferase(Phosphotransferase) domain 1"/>
    <property type="match status" value="1"/>
</dbReference>
<dbReference type="Gene3D" id="3.30.200.20">
    <property type="entry name" value="Phosphorylase Kinase, domain 1"/>
    <property type="match status" value="1"/>
</dbReference>
<dbReference type="PRINTS" id="PR00109">
    <property type="entry name" value="TYRKINASE"/>
</dbReference>
<dbReference type="STRING" id="307507.A0A2V0NSD3"/>
<dbReference type="InterPro" id="IPR008271">
    <property type="entry name" value="Ser/Thr_kinase_AS"/>
</dbReference>
<feature type="coiled-coil region" evidence="7">
    <location>
        <begin position="86"/>
        <end position="113"/>
    </location>
</feature>
<dbReference type="PROSITE" id="PS00108">
    <property type="entry name" value="PROTEIN_KINASE_ST"/>
    <property type="match status" value="1"/>
</dbReference>
<evidence type="ECO:0000256" key="1">
    <source>
        <dbReference type="ARBA" id="ARBA00022527"/>
    </source>
</evidence>
<keyword evidence="11" id="KW-1185">Reference proteome</keyword>
<evidence type="ECO:0000313" key="11">
    <source>
        <dbReference type="Proteomes" id="UP000247498"/>
    </source>
</evidence>
<feature type="region of interest" description="Disordered" evidence="8">
    <location>
        <begin position="1"/>
        <end position="69"/>
    </location>
</feature>
<keyword evidence="3 6" id="KW-0547">Nucleotide-binding</keyword>
<dbReference type="EMBL" id="BDRX01000017">
    <property type="protein sequence ID" value="GBF90534.1"/>
    <property type="molecule type" value="Genomic_DNA"/>
</dbReference>
<dbReference type="SUPFAM" id="SSF56112">
    <property type="entry name" value="Protein kinase-like (PK-like)"/>
    <property type="match status" value="1"/>
</dbReference>
<evidence type="ECO:0000256" key="5">
    <source>
        <dbReference type="ARBA" id="ARBA00022840"/>
    </source>
</evidence>
<keyword evidence="4" id="KW-0418">Kinase</keyword>
<dbReference type="InParanoid" id="A0A2V0NSD3"/>
<keyword evidence="7" id="KW-0175">Coiled coil</keyword>
<feature type="compositionally biased region" description="Basic and acidic residues" evidence="8">
    <location>
        <begin position="136"/>
        <end position="164"/>
    </location>
</feature>
<feature type="compositionally biased region" description="Polar residues" evidence="8">
    <location>
        <begin position="32"/>
        <end position="47"/>
    </location>
</feature>
<dbReference type="InterPro" id="IPR017441">
    <property type="entry name" value="Protein_kinase_ATP_BS"/>
</dbReference>
<dbReference type="PROSITE" id="PS50011">
    <property type="entry name" value="PROTEIN_KINASE_DOM"/>
    <property type="match status" value="1"/>
</dbReference>
<dbReference type="Pfam" id="PF00069">
    <property type="entry name" value="Pkinase"/>
    <property type="match status" value="1"/>
</dbReference>
<evidence type="ECO:0000256" key="3">
    <source>
        <dbReference type="ARBA" id="ARBA00022741"/>
    </source>
</evidence>